<evidence type="ECO:0000313" key="3">
    <source>
        <dbReference type="EMBL" id="MBA8825558.1"/>
    </source>
</evidence>
<feature type="non-terminal residue" evidence="3">
    <location>
        <position position="1041"/>
    </location>
</feature>
<dbReference type="RefSeq" id="WP_182544734.1">
    <property type="nucleotide sequence ID" value="NZ_JACGWZ010000003.1"/>
</dbReference>
<proteinExistence type="predicted"/>
<dbReference type="AlphaFoldDB" id="A0A839E3Q8"/>
<sequence>MTDPRTPPEPFDESTPPEASPHSGATHPVPEDPDEPGWPSETPDTSETERMDTTDPATVLVGCTVVSRDQIPAARVLRDSFLAGHAGARFITLLMDHPDALDERERAEFLTPMDIGVDAVEFARLALACTAEQLRGVIRPRLLTNLLESGATVLYLDPSVRVFAGFGDIVSEVTPQRPVALVPRVLRPLFRDGLRPSTTDLAEAGTFDSSMVVVGPGAERFLALWAEQVRADPAGGGDFLEGAPALVDHHVLRDPGVGLSAFNAAQRELEASPAGGYTVDGTALRSVHFTGFEPQRPWLFSANYADRPRVLLSENPLLARLCAAYRNALVMAGYTAEQPHAFRALPDGFVIPDALRGEYLSCWLSAEQTGEPVPVSPFEPREHDPVEAFLDWACAPAGEWQRAAGASRWTAAVWADDALLQRDYPDPFGADATSFREWCIGVGTTNLRVPQQAVRHPSGEGRTPLVDQLGVAVLGTGRVAELLRVAVRASGLPSADTPSYPVVVRCDFDQPVPAGRHLIDVLPTGEHSPRHAATETWALSETGRQAVRRAGYPAPRVITLPLPDRGQIELASRKGARAQCGLSDEFVIGSFADHSDEHRGNVLGLVNAFFAAFEGRTDVRLLIGVRGAEAHPEAAERLRLATTADTRVLLVEHDEQDDVVLAACDCVVSLHRPGDGSGGDYYALGLLEAAARGVPVMAGDHGAVSELLGDQGARLVPCLGAGEPDIDRAAALLTEAADAPDDIAEFGLRAREHLLAGHSAARTGEGLRDRVEHAYRSWRTKWSGDHQSQQDDPLRPLSVARHALHRSPDVSVGGRNAMAPALRKAVLKALGHYDEHIRDILGSLVDGVERTAAELLRRQHEAGGEGDTESLHAELTRLTHRQEQLDAQLESVRDETLRTRSELVGQNRRLDEIERQVPDHAEDDGRIDALGERVDRLAAVVERTLDRMETLDEKLAESNRAQQQRVDTELRTASHDAAHALRQTDVLRRILLREHERGAGAEDDTSKPVVCDAGLLRLPADDTRMLPWLSSHVSWDAEVSA</sequence>
<dbReference type="SUPFAM" id="SSF53756">
    <property type="entry name" value="UDP-Glycosyltransferase/glycogen phosphorylase"/>
    <property type="match status" value="1"/>
</dbReference>
<reference evidence="3 4" key="1">
    <citation type="submission" date="2020-07" db="EMBL/GenBank/DDBJ databases">
        <title>Sequencing the genomes of 1000 actinobacteria strains.</title>
        <authorList>
            <person name="Klenk H.-P."/>
        </authorList>
    </citation>
    <scope>NUCLEOTIDE SEQUENCE [LARGE SCALE GENOMIC DNA]</scope>
    <source>
        <strain evidence="3 4">DSM 45975</strain>
    </source>
</reference>
<evidence type="ECO:0008006" key="5">
    <source>
        <dbReference type="Google" id="ProtNLM"/>
    </source>
</evidence>
<dbReference type="Proteomes" id="UP000569329">
    <property type="component" value="Unassembled WGS sequence"/>
</dbReference>
<dbReference type="Gene3D" id="3.40.50.2000">
    <property type="entry name" value="Glycogen Phosphorylase B"/>
    <property type="match status" value="1"/>
</dbReference>
<keyword evidence="4" id="KW-1185">Reference proteome</keyword>
<feature type="region of interest" description="Disordered" evidence="2">
    <location>
        <begin position="1"/>
        <end position="56"/>
    </location>
</feature>
<comment type="caution">
    <text evidence="3">The sequence shown here is derived from an EMBL/GenBank/DDBJ whole genome shotgun (WGS) entry which is preliminary data.</text>
</comment>
<evidence type="ECO:0000313" key="4">
    <source>
        <dbReference type="Proteomes" id="UP000569329"/>
    </source>
</evidence>
<evidence type="ECO:0000256" key="1">
    <source>
        <dbReference type="SAM" id="Coils"/>
    </source>
</evidence>
<accession>A0A839E3Q8</accession>
<evidence type="ECO:0000256" key="2">
    <source>
        <dbReference type="SAM" id="MobiDB-lite"/>
    </source>
</evidence>
<name>A0A839E3Q8_9PSEU</name>
<gene>
    <name evidence="3" type="ORF">FHX42_002909</name>
</gene>
<protein>
    <recommendedName>
        <fullName evidence="5">Glycosyltransferase</fullName>
    </recommendedName>
</protein>
<feature type="coiled-coil region" evidence="1">
    <location>
        <begin position="934"/>
        <end position="961"/>
    </location>
</feature>
<organism evidence="3 4">
    <name type="scientific">Halosaccharopolyspora lacisalsi</name>
    <dbReference type="NCBI Taxonomy" id="1000566"/>
    <lineage>
        <taxon>Bacteria</taxon>
        <taxon>Bacillati</taxon>
        <taxon>Actinomycetota</taxon>
        <taxon>Actinomycetes</taxon>
        <taxon>Pseudonocardiales</taxon>
        <taxon>Pseudonocardiaceae</taxon>
        <taxon>Halosaccharopolyspora</taxon>
    </lineage>
</organism>
<dbReference type="EMBL" id="JACGWZ010000003">
    <property type="protein sequence ID" value="MBA8825558.1"/>
    <property type="molecule type" value="Genomic_DNA"/>
</dbReference>
<keyword evidence="1" id="KW-0175">Coiled coil</keyword>